<dbReference type="GO" id="GO:0016757">
    <property type="term" value="F:glycosyltransferase activity"/>
    <property type="evidence" value="ECO:0007669"/>
    <property type="project" value="InterPro"/>
</dbReference>
<keyword evidence="1 3" id="KW-0808">Transferase</keyword>
<dbReference type="Gene3D" id="3.40.50.2000">
    <property type="entry name" value="Glycogen Phosphorylase B"/>
    <property type="match status" value="1"/>
</dbReference>
<dbReference type="OrthoDB" id="9801609at2"/>
<dbReference type="PANTHER" id="PTHR46401:SF2">
    <property type="entry name" value="GLYCOSYLTRANSFERASE WBBK-RELATED"/>
    <property type="match status" value="1"/>
</dbReference>
<accession>A0A556M915</accession>
<dbReference type="InterPro" id="IPR001296">
    <property type="entry name" value="Glyco_trans_1"/>
</dbReference>
<dbReference type="Pfam" id="PF00534">
    <property type="entry name" value="Glycos_transf_1"/>
    <property type="match status" value="1"/>
</dbReference>
<proteinExistence type="predicted"/>
<organism evidence="3 4">
    <name type="scientific">Mucilaginibacter corticis</name>
    <dbReference type="NCBI Taxonomy" id="2597670"/>
    <lineage>
        <taxon>Bacteria</taxon>
        <taxon>Pseudomonadati</taxon>
        <taxon>Bacteroidota</taxon>
        <taxon>Sphingobacteriia</taxon>
        <taxon>Sphingobacteriales</taxon>
        <taxon>Sphingobacteriaceae</taxon>
        <taxon>Mucilaginibacter</taxon>
    </lineage>
</organism>
<dbReference type="EMBL" id="VLPK01000007">
    <property type="protein sequence ID" value="TSJ36399.1"/>
    <property type="molecule type" value="Genomic_DNA"/>
</dbReference>
<evidence type="ECO:0000313" key="3">
    <source>
        <dbReference type="EMBL" id="TSJ36399.1"/>
    </source>
</evidence>
<dbReference type="Proteomes" id="UP000318733">
    <property type="component" value="Unassembled WGS sequence"/>
</dbReference>
<evidence type="ECO:0000313" key="4">
    <source>
        <dbReference type="Proteomes" id="UP000318733"/>
    </source>
</evidence>
<feature type="domain" description="Glycosyl transferase family 1" evidence="2">
    <location>
        <begin position="195"/>
        <end position="341"/>
    </location>
</feature>
<dbReference type="PANTHER" id="PTHR46401">
    <property type="entry name" value="GLYCOSYLTRANSFERASE WBBK-RELATED"/>
    <property type="match status" value="1"/>
</dbReference>
<evidence type="ECO:0000259" key="2">
    <source>
        <dbReference type="Pfam" id="PF00534"/>
    </source>
</evidence>
<comment type="caution">
    <text evidence="3">The sequence shown here is derived from an EMBL/GenBank/DDBJ whole genome shotgun (WGS) entry which is preliminary data.</text>
</comment>
<reference evidence="3 4" key="1">
    <citation type="submission" date="2019-07" db="EMBL/GenBank/DDBJ databases">
        <authorList>
            <person name="Huq M.A."/>
        </authorList>
    </citation>
    <scope>NUCLEOTIDE SEQUENCE [LARGE SCALE GENOMIC DNA]</scope>
    <source>
        <strain evidence="3 4">MAH-19</strain>
    </source>
</reference>
<name>A0A556M915_9SPHI</name>
<evidence type="ECO:0000256" key="1">
    <source>
        <dbReference type="ARBA" id="ARBA00022679"/>
    </source>
</evidence>
<protein>
    <submittedName>
        <fullName evidence="3">Glycosyltransferase family 4 protein</fullName>
    </submittedName>
</protein>
<dbReference type="GO" id="GO:0009103">
    <property type="term" value="P:lipopolysaccharide biosynthetic process"/>
    <property type="evidence" value="ECO:0007669"/>
    <property type="project" value="TreeGrafter"/>
</dbReference>
<dbReference type="SUPFAM" id="SSF53756">
    <property type="entry name" value="UDP-Glycosyltransferase/glycogen phosphorylase"/>
    <property type="match status" value="1"/>
</dbReference>
<dbReference type="AlphaFoldDB" id="A0A556M915"/>
<gene>
    <name evidence="3" type="ORF">FO440_23140</name>
</gene>
<dbReference type="RefSeq" id="WP_144250690.1">
    <property type="nucleotide sequence ID" value="NZ_VLPK01000007.1"/>
</dbReference>
<keyword evidence="4" id="KW-1185">Reference proteome</keyword>
<sequence length="374" mass="43535">MLTIVVSGVNMVEGGILSILRDVMKSLSHLKNEVELSVIVLVHDEKLIAGVADGFTILPFKDIKSSWMKRLRFEYVTSKKIAAFYRPDIWISLHDMTPNVACDYQVVYCHNPSPFYQLSFKEIFYDSTFTLFTIFYKYLYRINIRKNAFVIVQQNWIRRAFKSMYGVDCIVAYPKFAKNLSSHSGDHAALPFHPKPGHILFFYPSFPRVFKNMECVCEAAEILSHNFNNFSLLLTMNGSENKYAAKIHQAYKHISQIEFLGIQPREMIEKYYRIADCLIFPSKLETWGLPVSEFIPYEKPILIADEPYAHETVGNYSKVKFFDVNDPGALAEEMARLMDGQFVPDHNFDRQPAEPFYDNWDDLLRFLIDNRRTE</sequence>